<accession>A0A7R8WR75</accession>
<keyword evidence="5" id="KW-0276">Fatty acid metabolism</keyword>
<keyword evidence="8" id="KW-0443">Lipid metabolism</keyword>
<dbReference type="Gene3D" id="3.40.50.720">
    <property type="entry name" value="NAD(P)-binding Rossmann-like Domain"/>
    <property type="match status" value="1"/>
</dbReference>
<evidence type="ECO:0000256" key="2">
    <source>
        <dbReference type="ARBA" id="ARBA00005189"/>
    </source>
</evidence>
<evidence type="ECO:0000313" key="21">
    <source>
        <dbReference type="EMBL" id="CAD7235728.1"/>
    </source>
</evidence>
<evidence type="ECO:0000256" key="19">
    <source>
        <dbReference type="ARBA" id="ARBA00049386"/>
    </source>
</evidence>
<keyword evidence="9" id="KW-0576">Peroxisome</keyword>
<evidence type="ECO:0000256" key="3">
    <source>
        <dbReference type="ARBA" id="ARBA00022516"/>
    </source>
</evidence>
<comment type="catalytic activity">
    <reaction evidence="17">
        <text>(2E)-hexenoyl-CoA + NADPH + H(+) = hexanoyl-CoA + NADP(+)</text>
        <dbReference type="Rhea" id="RHEA:44956"/>
        <dbReference type="ChEBI" id="CHEBI:15378"/>
        <dbReference type="ChEBI" id="CHEBI:57783"/>
        <dbReference type="ChEBI" id="CHEBI:58349"/>
        <dbReference type="ChEBI" id="CHEBI:62077"/>
        <dbReference type="ChEBI" id="CHEBI:62620"/>
    </reaction>
    <physiologicalReaction direction="left-to-right" evidence="17">
        <dbReference type="Rhea" id="RHEA:44957"/>
    </physiologicalReaction>
</comment>
<comment type="catalytic activity">
    <reaction evidence="15">
        <text>(2E)-dodecenoyl-CoA + NADPH + H(+) = dodecanoyl-CoA + NADP(+)</text>
        <dbReference type="Rhea" id="RHEA:44964"/>
        <dbReference type="ChEBI" id="CHEBI:15378"/>
        <dbReference type="ChEBI" id="CHEBI:57330"/>
        <dbReference type="ChEBI" id="CHEBI:57375"/>
        <dbReference type="ChEBI" id="CHEBI:57783"/>
        <dbReference type="ChEBI" id="CHEBI:58349"/>
    </reaction>
    <physiologicalReaction direction="left-to-right" evidence="15">
        <dbReference type="Rhea" id="RHEA:44965"/>
    </physiologicalReaction>
</comment>
<evidence type="ECO:0000256" key="17">
    <source>
        <dbReference type="ARBA" id="ARBA00049108"/>
    </source>
</evidence>
<dbReference type="InterPro" id="IPR036291">
    <property type="entry name" value="NAD(P)-bd_dom_sf"/>
</dbReference>
<evidence type="ECO:0000256" key="5">
    <source>
        <dbReference type="ARBA" id="ARBA00022832"/>
    </source>
</evidence>
<evidence type="ECO:0000256" key="9">
    <source>
        <dbReference type="ARBA" id="ARBA00023140"/>
    </source>
</evidence>
<dbReference type="GO" id="GO:0006633">
    <property type="term" value="P:fatty acid biosynthetic process"/>
    <property type="evidence" value="ECO:0007669"/>
    <property type="project" value="UniProtKB-KW"/>
</dbReference>
<evidence type="ECO:0000256" key="15">
    <source>
        <dbReference type="ARBA" id="ARBA00047570"/>
    </source>
</evidence>
<keyword evidence="7" id="KW-0560">Oxidoreductase</keyword>
<evidence type="ECO:0000256" key="1">
    <source>
        <dbReference type="ARBA" id="ARBA00004275"/>
    </source>
</evidence>
<evidence type="ECO:0000256" key="7">
    <source>
        <dbReference type="ARBA" id="ARBA00023002"/>
    </source>
</evidence>
<evidence type="ECO:0000256" key="10">
    <source>
        <dbReference type="ARBA" id="ARBA00023160"/>
    </source>
</evidence>
<comment type="catalytic activity">
    <reaction evidence="19">
        <text>(2E)-decenoyl-CoA + NADPH + H(+) = decanoyl-CoA + NADP(+)</text>
        <dbReference type="Rhea" id="RHEA:44960"/>
        <dbReference type="ChEBI" id="CHEBI:15378"/>
        <dbReference type="ChEBI" id="CHEBI:57783"/>
        <dbReference type="ChEBI" id="CHEBI:58349"/>
        <dbReference type="ChEBI" id="CHEBI:61406"/>
        <dbReference type="ChEBI" id="CHEBI:61430"/>
    </reaction>
    <physiologicalReaction direction="left-to-right" evidence="19">
        <dbReference type="Rhea" id="RHEA:44961"/>
    </physiologicalReaction>
</comment>
<evidence type="ECO:0000256" key="11">
    <source>
        <dbReference type="ARBA" id="ARBA00037124"/>
    </source>
</evidence>
<evidence type="ECO:0000256" key="18">
    <source>
        <dbReference type="ARBA" id="ARBA00049251"/>
    </source>
</evidence>
<dbReference type="InterPro" id="IPR052388">
    <property type="entry name" value="Peroxisomal_t2-enoyl-CoA_red"/>
</dbReference>
<sequence length="160" mass="17084">MDIRKSEEVDALFDFVDEKYGRLDILKKGVILNMTANVSRGFPGMAHTGAARAGVENLTKTLASEWGEYHIRINSLSLGVIKSSGLDNYPEAVQELLDAQTINNTPLGRLGSTADVADASVFLVSDLSSFITGAIIPIDGGQSLAGDIMTLPNNLKNFGL</sequence>
<evidence type="ECO:0000256" key="14">
    <source>
        <dbReference type="ARBA" id="ARBA00041063"/>
    </source>
</evidence>
<comment type="catalytic activity">
    <reaction evidence="18">
        <text>a (2E)-enoyl-CoA + NADPH + H(+) = a 2,3-saturated acyl-CoA + NADP(+)</text>
        <dbReference type="Rhea" id="RHEA:33763"/>
        <dbReference type="ChEBI" id="CHEBI:15378"/>
        <dbReference type="ChEBI" id="CHEBI:57783"/>
        <dbReference type="ChEBI" id="CHEBI:58349"/>
        <dbReference type="ChEBI" id="CHEBI:58856"/>
        <dbReference type="ChEBI" id="CHEBI:65111"/>
        <dbReference type="EC" id="1.3.1.38"/>
    </reaction>
    <physiologicalReaction direction="left-to-right" evidence="18">
        <dbReference type="Rhea" id="RHEA:33764"/>
    </physiologicalReaction>
</comment>
<dbReference type="PANTHER" id="PTHR24317">
    <property type="entry name" value="PEROXISOMAL TRANS-2-ENOYL-COA REDUCTASE"/>
    <property type="match status" value="1"/>
</dbReference>
<dbReference type="OrthoDB" id="417891at2759"/>
<evidence type="ECO:0000256" key="6">
    <source>
        <dbReference type="ARBA" id="ARBA00022857"/>
    </source>
</evidence>
<dbReference type="PANTHER" id="PTHR24317:SF7">
    <property type="entry name" value="PEROXISOMAL TRANS-2-ENOYL-COA REDUCTASE"/>
    <property type="match status" value="1"/>
</dbReference>
<evidence type="ECO:0000256" key="12">
    <source>
        <dbReference type="ARBA" id="ARBA00038622"/>
    </source>
</evidence>
<keyword evidence="10" id="KW-0275">Fatty acid biosynthesis</keyword>
<proteinExistence type="predicted"/>
<dbReference type="GO" id="GO:0005777">
    <property type="term" value="C:peroxisome"/>
    <property type="evidence" value="ECO:0007669"/>
    <property type="project" value="UniProtKB-SubCell"/>
</dbReference>
<dbReference type="InterPro" id="IPR002347">
    <property type="entry name" value="SDR_fam"/>
</dbReference>
<dbReference type="EC" id="1.3.1.38" evidence="13"/>
<dbReference type="Pfam" id="PF13561">
    <property type="entry name" value="adh_short_C2"/>
    <property type="match status" value="1"/>
</dbReference>
<evidence type="ECO:0000256" key="4">
    <source>
        <dbReference type="ARBA" id="ARBA00022553"/>
    </source>
</evidence>
<comment type="catalytic activity">
    <reaction evidence="16">
        <text>(2E)-tetradecenoyl-CoA + NADPH + H(+) = tetradecanoyl-CoA + NADP(+)</text>
        <dbReference type="Rhea" id="RHEA:44968"/>
        <dbReference type="ChEBI" id="CHEBI:15378"/>
        <dbReference type="ChEBI" id="CHEBI:57385"/>
        <dbReference type="ChEBI" id="CHEBI:57783"/>
        <dbReference type="ChEBI" id="CHEBI:58349"/>
        <dbReference type="ChEBI" id="CHEBI:61405"/>
    </reaction>
    <physiologicalReaction direction="left-to-right" evidence="16">
        <dbReference type="Rhea" id="RHEA:44969"/>
    </physiologicalReaction>
</comment>
<evidence type="ECO:0000256" key="13">
    <source>
        <dbReference type="ARBA" id="ARBA00038849"/>
    </source>
</evidence>
<reference evidence="21" key="1">
    <citation type="submission" date="2020-11" db="EMBL/GenBank/DDBJ databases">
        <authorList>
            <person name="Tran Van P."/>
        </authorList>
    </citation>
    <scope>NUCLEOTIDE SEQUENCE</scope>
</reference>
<gene>
    <name evidence="21" type="ORF">CTOB1V02_LOCUS13543</name>
</gene>
<comment type="catalytic activity">
    <reaction evidence="20">
        <text>(2E)-octenoyl-CoA + NADPH + H(+) = octanoyl-CoA + NADP(+)</text>
        <dbReference type="Rhea" id="RHEA:44952"/>
        <dbReference type="ChEBI" id="CHEBI:15378"/>
        <dbReference type="ChEBI" id="CHEBI:57386"/>
        <dbReference type="ChEBI" id="CHEBI:57783"/>
        <dbReference type="ChEBI" id="CHEBI:58349"/>
        <dbReference type="ChEBI" id="CHEBI:62242"/>
    </reaction>
    <physiologicalReaction direction="left-to-right" evidence="20">
        <dbReference type="Rhea" id="RHEA:44953"/>
    </physiologicalReaction>
</comment>
<comment type="subunit">
    <text evidence="12">Interacts with PEX5, probably required to target it into peroxisomes.</text>
</comment>
<evidence type="ECO:0000256" key="8">
    <source>
        <dbReference type="ARBA" id="ARBA00023098"/>
    </source>
</evidence>
<comment type="function">
    <text evidence="11">Participates in chain elongation of fatty acids. Catalyzes the reduction of trans-2-enoyl-CoAs of varying chain lengths from 6:1 to 16:1, having maximum activity with 10:1 CoA. Has no 2,4-dienoyl-CoA reductase activity.</text>
</comment>
<dbReference type="SUPFAM" id="SSF51735">
    <property type="entry name" value="NAD(P)-binding Rossmann-fold domains"/>
    <property type="match status" value="1"/>
</dbReference>
<dbReference type="GO" id="GO:0019166">
    <property type="term" value="F:trans-2-enoyl-CoA reductase (NADPH) activity"/>
    <property type="evidence" value="ECO:0007669"/>
    <property type="project" value="UniProtKB-EC"/>
</dbReference>
<organism evidence="21">
    <name type="scientific">Cyprideis torosa</name>
    <dbReference type="NCBI Taxonomy" id="163714"/>
    <lineage>
        <taxon>Eukaryota</taxon>
        <taxon>Metazoa</taxon>
        <taxon>Ecdysozoa</taxon>
        <taxon>Arthropoda</taxon>
        <taxon>Crustacea</taxon>
        <taxon>Oligostraca</taxon>
        <taxon>Ostracoda</taxon>
        <taxon>Podocopa</taxon>
        <taxon>Podocopida</taxon>
        <taxon>Cytherocopina</taxon>
        <taxon>Cytheroidea</taxon>
        <taxon>Cytherideidae</taxon>
        <taxon>Cyprideis</taxon>
    </lineage>
</organism>
<protein>
    <recommendedName>
        <fullName evidence="14">Peroxisomal trans-2-enoyl-CoA reductase</fullName>
        <ecNumber evidence="13">1.3.1.38</ecNumber>
    </recommendedName>
</protein>
<evidence type="ECO:0000256" key="16">
    <source>
        <dbReference type="ARBA" id="ARBA00048686"/>
    </source>
</evidence>
<keyword evidence="3" id="KW-0444">Lipid biosynthesis</keyword>
<comment type="pathway">
    <text evidence="2">Lipid metabolism.</text>
</comment>
<evidence type="ECO:0000256" key="20">
    <source>
        <dbReference type="ARBA" id="ARBA00049559"/>
    </source>
</evidence>
<dbReference type="AlphaFoldDB" id="A0A7R8WR75"/>
<comment type="subcellular location">
    <subcellularLocation>
        <location evidence="1">Peroxisome</location>
    </subcellularLocation>
</comment>
<keyword evidence="6" id="KW-0521">NADP</keyword>
<name>A0A7R8WR75_9CRUS</name>
<keyword evidence="4" id="KW-0597">Phosphoprotein</keyword>
<dbReference type="EMBL" id="OB674393">
    <property type="protein sequence ID" value="CAD7235728.1"/>
    <property type="molecule type" value="Genomic_DNA"/>
</dbReference>
<dbReference type="PRINTS" id="PR00081">
    <property type="entry name" value="GDHRDH"/>
</dbReference>